<protein>
    <recommendedName>
        <fullName evidence="4">dihydropteroate synthase</fullName>
        <ecNumber evidence="4">2.5.1.15</ecNumber>
    </recommendedName>
</protein>
<name>A0A919CLS4_9GAMM</name>
<dbReference type="CDD" id="cd00739">
    <property type="entry name" value="DHPS"/>
    <property type="match status" value="1"/>
</dbReference>
<dbReference type="Gene3D" id="3.20.20.20">
    <property type="entry name" value="Dihydropteroate synthase-like"/>
    <property type="match status" value="1"/>
</dbReference>
<dbReference type="InterPro" id="IPR000489">
    <property type="entry name" value="Pterin-binding_dom"/>
</dbReference>
<dbReference type="Proteomes" id="UP000644693">
    <property type="component" value="Unassembled WGS sequence"/>
</dbReference>
<dbReference type="AlphaFoldDB" id="A0A919CLS4"/>
<comment type="catalytic activity">
    <reaction evidence="1">
        <text>(7,8-dihydropterin-6-yl)methyl diphosphate + 4-aminobenzoate = 7,8-dihydropteroate + diphosphate</text>
        <dbReference type="Rhea" id="RHEA:19949"/>
        <dbReference type="ChEBI" id="CHEBI:17836"/>
        <dbReference type="ChEBI" id="CHEBI:17839"/>
        <dbReference type="ChEBI" id="CHEBI:33019"/>
        <dbReference type="ChEBI" id="CHEBI:72950"/>
        <dbReference type="EC" id="2.5.1.15"/>
    </reaction>
</comment>
<organism evidence="10 11">
    <name type="scientific">Parahalioglobus pacificus</name>
    <dbReference type="NCBI Taxonomy" id="930806"/>
    <lineage>
        <taxon>Bacteria</taxon>
        <taxon>Pseudomonadati</taxon>
        <taxon>Pseudomonadota</taxon>
        <taxon>Gammaproteobacteria</taxon>
        <taxon>Cellvibrionales</taxon>
        <taxon>Halieaceae</taxon>
        <taxon>Parahalioglobus</taxon>
    </lineage>
</organism>
<dbReference type="PROSITE" id="PS00793">
    <property type="entry name" value="DHPS_2"/>
    <property type="match status" value="1"/>
</dbReference>
<dbReference type="SUPFAM" id="SSF51717">
    <property type="entry name" value="Dihydropteroate synthetase-like"/>
    <property type="match status" value="1"/>
</dbReference>
<dbReference type="GO" id="GO:0046872">
    <property type="term" value="F:metal ion binding"/>
    <property type="evidence" value="ECO:0007669"/>
    <property type="project" value="UniProtKB-KW"/>
</dbReference>
<comment type="cofactor">
    <cofactor evidence="2">
        <name>Mg(2+)</name>
        <dbReference type="ChEBI" id="CHEBI:18420"/>
    </cofactor>
</comment>
<dbReference type="PANTHER" id="PTHR20941:SF1">
    <property type="entry name" value="FOLIC ACID SYNTHESIS PROTEIN FOL1"/>
    <property type="match status" value="1"/>
</dbReference>
<dbReference type="NCBIfam" id="TIGR01496">
    <property type="entry name" value="DHPS"/>
    <property type="match status" value="1"/>
</dbReference>
<keyword evidence="5" id="KW-0808">Transferase</keyword>
<dbReference type="RefSeq" id="WP_189478360.1">
    <property type="nucleotide sequence ID" value="NZ_BMYM01000002.1"/>
</dbReference>
<keyword evidence="8" id="KW-0289">Folate biosynthesis</keyword>
<dbReference type="GO" id="GO:0046654">
    <property type="term" value="P:tetrahydrofolate biosynthetic process"/>
    <property type="evidence" value="ECO:0007669"/>
    <property type="project" value="TreeGrafter"/>
</dbReference>
<dbReference type="PANTHER" id="PTHR20941">
    <property type="entry name" value="FOLATE SYNTHESIS PROTEINS"/>
    <property type="match status" value="1"/>
</dbReference>
<comment type="pathway">
    <text evidence="3">Cofactor biosynthesis; tetrahydrofolate biosynthesis; 7,8-dihydrofolate from 2-amino-4-hydroxy-6-hydroxymethyl-7,8-dihydropteridine diphosphate and 4-aminobenzoate: step 1/2.</text>
</comment>
<reference evidence="10" key="1">
    <citation type="journal article" date="2014" name="Int. J. Syst. Evol. Microbiol.">
        <title>Complete genome sequence of Corynebacterium casei LMG S-19264T (=DSM 44701T), isolated from a smear-ripened cheese.</title>
        <authorList>
            <consortium name="US DOE Joint Genome Institute (JGI-PGF)"/>
            <person name="Walter F."/>
            <person name="Albersmeier A."/>
            <person name="Kalinowski J."/>
            <person name="Ruckert C."/>
        </authorList>
    </citation>
    <scope>NUCLEOTIDE SEQUENCE</scope>
    <source>
        <strain evidence="10">KCTC 23430</strain>
    </source>
</reference>
<evidence type="ECO:0000256" key="5">
    <source>
        <dbReference type="ARBA" id="ARBA00022679"/>
    </source>
</evidence>
<reference evidence="10" key="2">
    <citation type="submission" date="2020-09" db="EMBL/GenBank/DDBJ databases">
        <authorList>
            <person name="Sun Q."/>
            <person name="Kim S."/>
        </authorList>
    </citation>
    <scope>NUCLEOTIDE SEQUENCE</scope>
    <source>
        <strain evidence="10">KCTC 23430</strain>
    </source>
</reference>
<dbReference type="Pfam" id="PF00809">
    <property type="entry name" value="Pterin_bind"/>
    <property type="match status" value="1"/>
</dbReference>
<proteinExistence type="predicted"/>
<evidence type="ECO:0000256" key="2">
    <source>
        <dbReference type="ARBA" id="ARBA00001946"/>
    </source>
</evidence>
<accession>A0A919CLS4</accession>
<keyword evidence="6" id="KW-0479">Metal-binding</keyword>
<keyword evidence="7" id="KW-0460">Magnesium</keyword>
<evidence type="ECO:0000256" key="4">
    <source>
        <dbReference type="ARBA" id="ARBA00012458"/>
    </source>
</evidence>
<dbReference type="GO" id="GO:0004156">
    <property type="term" value="F:dihydropteroate synthase activity"/>
    <property type="evidence" value="ECO:0007669"/>
    <property type="project" value="UniProtKB-EC"/>
</dbReference>
<dbReference type="InterPro" id="IPR006390">
    <property type="entry name" value="DHP_synth_dom"/>
</dbReference>
<evidence type="ECO:0000256" key="7">
    <source>
        <dbReference type="ARBA" id="ARBA00022842"/>
    </source>
</evidence>
<sequence length="266" mass="27928">MGVINTTPDSFSDGGALYRGASLNLDAALAQAQAMVEAGATILDVGGESTRPGALPVSEQEELDRVVPLVERIRHSLDVVISVDTSTPAVIRESAAAGCGLINDVRALQREGALEAAARTQLPVCLMHMQGEPGTMQANPEYQDVVADVSSFLTQRLKACEAAGISRNRVLLDPGFGFGKTVEHNLQLLAALPRLAELGLPILVGLSRKSLIGKLIGRDVDQRLPASLALAVLAVERGASIVRVHDVAETVDALAMITALREVGES</sequence>
<dbReference type="GO" id="GO:0046656">
    <property type="term" value="P:folic acid biosynthetic process"/>
    <property type="evidence" value="ECO:0007669"/>
    <property type="project" value="UniProtKB-KW"/>
</dbReference>
<dbReference type="EC" id="2.5.1.15" evidence="4"/>
<evidence type="ECO:0000256" key="3">
    <source>
        <dbReference type="ARBA" id="ARBA00004763"/>
    </source>
</evidence>
<dbReference type="EMBL" id="BMYM01000002">
    <property type="protein sequence ID" value="GHD37270.1"/>
    <property type="molecule type" value="Genomic_DNA"/>
</dbReference>
<evidence type="ECO:0000256" key="6">
    <source>
        <dbReference type="ARBA" id="ARBA00022723"/>
    </source>
</evidence>
<dbReference type="InterPro" id="IPR011005">
    <property type="entry name" value="Dihydropteroate_synth-like_sf"/>
</dbReference>
<dbReference type="InterPro" id="IPR045031">
    <property type="entry name" value="DHP_synth-like"/>
</dbReference>
<dbReference type="PROSITE" id="PS50972">
    <property type="entry name" value="PTERIN_BINDING"/>
    <property type="match status" value="1"/>
</dbReference>
<feature type="domain" description="Pterin-binding" evidence="9">
    <location>
        <begin position="1"/>
        <end position="255"/>
    </location>
</feature>
<keyword evidence="11" id="KW-1185">Reference proteome</keyword>
<evidence type="ECO:0000313" key="11">
    <source>
        <dbReference type="Proteomes" id="UP000644693"/>
    </source>
</evidence>
<evidence type="ECO:0000259" key="9">
    <source>
        <dbReference type="PROSITE" id="PS50972"/>
    </source>
</evidence>
<gene>
    <name evidence="10" type="primary">folP</name>
    <name evidence="10" type="ORF">GCM10007053_26630</name>
</gene>
<evidence type="ECO:0000313" key="10">
    <source>
        <dbReference type="EMBL" id="GHD37270.1"/>
    </source>
</evidence>
<evidence type="ECO:0000256" key="1">
    <source>
        <dbReference type="ARBA" id="ARBA00000012"/>
    </source>
</evidence>
<dbReference type="GO" id="GO:0005829">
    <property type="term" value="C:cytosol"/>
    <property type="evidence" value="ECO:0007669"/>
    <property type="project" value="TreeGrafter"/>
</dbReference>
<comment type="caution">
    <text evidence="10">The sequence shown here is derived from an EMBL/GenBank/DDBJ whole genome shotgun (WGS) entry which is preliminary data.</text>
</comment>
<evidence type="ECO:0000256" key="8">
    <source>
        <dbReference type="ARBA" id="ARBA00022909"/>
    </source>
</evidence>